<gene>
    <name evidence="1" type="ORF">rCG_56533</name>
</gene>
<name>A6IAH5_RAT</name>
<reference evidence="2" key="1">
    <citation type="submission" date="2005-09" db="EMBL/GenBank/DDBJ databases">
        <authorList>
            <person name="Mural R.J."/>
            <person name="Li P.W."/>
            <person name="Adams M.D."/>
            <person name="Amanatides P.G."/>
            <person name="Baden-Tillson H."/>
            <person name="Barnstead M."/>
            <person name="Chin S.H."/>
            <person name="Dew I."/>
            <person name="Evans C.A."/>
            <person name="Ferriera S."/>
            <person name="Flanigan M."/>
            <person name="Fosler C."/>
            <person name="Glodek A."/>
            <person name="Gu Z."/>
            <person name="Holt R.A."/>
            <person name="Jennings D."/>
            <person name="Kraft C.L."/>
            <person name="Lu F."/>
            <person name="Nguyen T."/>
            <person name="Nusskern D.R."/>
            <person name="Pfannkoch C.M."/>
            <person name="Sitter C."/>
            <person name="Sutton G.G."/>
            <person name="Venter J.C."/>
            <person name="Wang Z."/>
            <person name="Woodage T."/>
            <person name="Zheng X.H."/>
            <person name="Zhong F."/>
        </authorList>
    </citation>
    <scope>NUCLEOTIDE SEQUENCE [LARGE SCALE GENOMIC DNA]</scope>
    <source>
        <strain>BN</strain>
        <strain evidence="2">Sprague-Dawley</strain>
    </source>
</reference>
<protein>
    <submittedName>
        <fullName evidence="1">RCG56533</fullName>
    </submittedName>
</protein>
<dbReference type="EMBL" id="CH473957">
    <property type="protein sequence ID" value="EDL91093.1"/>
    <property type="molecule type" value="Genomic_DNA"/>
</dbReference>
<accession>A6IAH5</accession>
<dbReference type="Proteomes" id="UP000234681">
    <property type="component" value="Chromosome 4"/>
</dbReference>
<proteinExistence type="predicted"/>
<organism evidence="1 2">
    <name type="scientific">Rattus norvegicus</name>
    <name type="common">Rat</name>
    <dbReference type="NCBI Taxonomy" id="10116"/>
    <lineage>
        <taxon>Eukaryota</taxon>
        <taxon>Metazoa</taxon>
        <taxon>Chordata</taxon>
        <taxon>Craniata</taxon>
        <taxon>Vertebrata</taxon>
        <taxon>Euteleostomi</taxon>
        <taxon>Mammalia</taxon>
        <taxon>Eutheria</taxon>
        <taxon>Euarchontoglires</taxon>
        <taxon>Glires</taxon>
        <taxon>Rodentia</taxon>
        <taxon>Myomorpha</taxon>
        <taxon>Muroidea</taxon>
        <taxon>Muridae</taxon>
        <taxon>Murinae</taxon>
        <taxon>Rattus</taxon>
    </lineage>
</organism>
<dbReference type="AlphaFoldDB" id="A6IAH5"/>
<evidence type="ECO:0000313" key="2">
    <source>
        <dbReference type="Proteomes" id="UP000234681"/>
    </source>
</evidence>
<evidence type="ECO:0000313" key="1">
    <source>
        <dbReference type="EMBL" id="EDL91093.1"/>
    </source>
</evidence>
<sequence>MNNHSEGQGLTNGILRKPGWAEFLPQATTGFNA</sequence>